<keyword evidence="3" id="KW-1185">Reference proteome</keyword>
<name>W1NE51_AMBTC</name>
<proteinExistence type="predicted"/>
<dbReference type="KEGG" id="atr:18421609"/>
<dbReference type="OMA" id="GSRYGCE"/>
<feature type="compositionally biased region" description="Basic and acidic residues" evidence="1">
    <location>
        <begin position="10"/>
        <end position="22"/>
    </location>
</feature>
<dbReference type="HOGENOM" id="CLU_101146_1_0_1"/>
<evidence type="ECO:0000313" key="3">
    <source>
        <dbReference type="Proteomes" id="UP000017836"/>
    </source>
</evidence>
<organism evidence="2 3">
    <name type="scientific">Amborella trichopoda</name>
    <dbReference type="NCBI Taxonomy" id="13333"/>
    <lineage>
        <taxon>Eukaryota</taxon>
        <taxon>Viridiplantae</taxon>
        <taxon>Streptophyta</taxon>
        <taxon>Embryophyta</taxon>
        <taxon>Tracheophyta</taxon>
        <taxon>Spermatophyta</taxon>
        <taxon>Magnoliopsida</taxon>
        <taxon>Amborellales</taxon>
        <taxon>Amborellaceae</taxon>
        <taxon>Amborella</taxon>
    </lineage>
</organism>
<dbReference type="PANTHER" id="PTHR33264">
    <property type="entry name" value="EXPRESSED PROTEIN"/>
    <property type="match status" value="1"/>
</dbReference>
<feature type="region of interest" description="Disordered" evidence="1">
    <location>
        <begin position="1"/>
        <end position="22"/>
    </location>
</feature>
<dbReference type="AlphaFoldDB" id="W1NE51"/>
<accession>W1NE51</accession>
<dbReference type="PANTHER" id="PTHR33264:SF69">
    <property type="entry name" value="WRKY DOMAIN-CONTAINING PROTEIN"/>
    <property type="match status" value="1"/>
</dbReference>
<dbReference type="Gramene" id="ERM93651">
    <property type="protein sequence ID" value="ERM93651"/>
    <property type="gene ID" value="AMTR_s00004p00157920"/>
</dbReference>
<evidence type="ECO:0000313" key="2">
    <source>
        <dbReference type="EMBL" id="ERM93651.1"/>
    </source>
</evidence>
<evidence type="ECO:0000256" key="1">
    <source>
        <dbReference type="SAM" id="MobiDB-lite"/>
    </source>
</evidence>
<dbReference type="EMBL" id="KI397628">
    <property type="protein sequence ID" value="ERM93651.1"/>
    <property type="molecule type" value="Genomic_DNA"/>
</dbReference>
<reference evidence="3" key="1">
    <citation type="journal article" date="2013" name="Science">
        <title>The Amborella genome and the evolution of flowering plants.</title>
        <authorList>
            <consortium name="Amborella Genome Project"/>
        </authorList>
    </citation>
    <scope>NUCLEOTIDE SEQUENCE [LARGE SCALE GENOMIC DNA]</scope>
</reference>
<sequence length="159" mass="17718">MARQPVSRPDSGRRKPLKKETHTGSSFRFAEVAGATAAECAAVFCCCPCGLLNLLILAAIRLPAGLFHRALKKRRRRSRAKRACSLTTPERHQQVELPSPVVAEIWPEKSLEKSEVVAPAMHEATSPEKLGALSDMEEVEMMWGKLHTGFWRTPSDREQ</sequence>
<gene>
    <name evidence="2" type="ORF">AMTR_s00004p00157920</name>
</gene>
<protein>
    <submittedName>
        <fullName evidence="2">Uncharacterized protein</fullName>
    </submittedName>
</protein>
<dbReference type="Proteomes" id="UP000017836">
    <property type="component" value="Unassembled WGS sequence"/>
</dbReference>